<feature type="compositionally biased region" description="Acidic residues" evidence="1">
    <location>
        <begin position="34"/>
        <end position="57"/>
    </location>
</feature>
<evidence type="ECO:0000313" key="3">
    <source>
        <dbReference type="Proteomes" id="UP001153678"/>
    </source>
</evidence>
<proteinExistence type="predicted"/>
<comment type="caution">
    <text evidence="2">The sequence shown here is derived from an EMBL/GenBank/DDBJ whole genome shotgun (WGS) entry which is preliminary data.</text>
</comment>
<accession>A0A9W4T9I5</accession>
<dbReference type="Proteomes" id="UP001153678">
    <property type="component" value="Unassembled WGS sequence"/>
</dbReference>
<organism evidence="2 3">
    <name type="scientific">Funneliformis geosporum</name>
    <dbReference type="NCBI Taxonomy" id="1117311"/>
    <lineage>
        <taxon>Eukaryota</taxon>
        <taxon>Fungi</taxon>
        <taxon>Fungi incertae sedis</taxon>
        <taxon>Mucoromycota</taxon>
        <taxon>Glomeromycotina</taxon>
        <taxon>Glomeromycetes</taxon>
        <taxon>Glomerales</taxon>
        <taxon>Glomeraceae</taxon>
        <taxon>Funneliformis</taxon>
    </lineage>
</organism>
<sequence>DDEYQEDSDSTFISRRRVNRYKNRPKPNINLSDDNSEQSVDEPSESSEFTTEDDNIS</sequence>
<protein>
    <submittedName>
        <fullName evidence="2">17420_t:CDS:1</fullName>
    </submittedName>
</protein>
<dbReference type="AlphaFoldDB" id="A0A9W4T9I5"/>
<name>A0A9W4T9I5_9GLOM</name>
<dbReference type="OrthoDB" id="10385809at2759"/>
<feature type="compositionally biased region" description="Basic residues" evidence="1">
    <location>
        <begin position="14"/>
        <end position="25"/>
    </location>
</feature>
<feature type="non-terminal residue" evidence="2">
    <location>
        <position position="57"/>
    </location>
</feature>
<dbReference type="EMBL" id="CAMKVN010020091">
    <property type="protein sequence ID" value="CAI2199023.1"/>
    <property type="molecule type" value="Genomic_DNA"/>
</dbReference>
<evidence type="ECO:0000313" key="2">
    <source>
        <dbReference type="EMBL" id="CAI2199023.1"/>
    </source>
</evidence>
<feature type="region of interest" description="Disordered" evidence="1">
    <location>
        <begin position="1"/>
        <end position="57"/>
    </location>
</feature>
<feature type="non-terminal residue" evidence="2">
    <location>
        <position position="1"/>
    </location>
</feature>
<gene>
    <name evidence="2" type="ORF">FWILDA_LOCUS18865</name>
</gene>
<reference evidence="2" key="1">
    <citation type="submission" date="2022-08" db="EMBL/GenBank/DDBJ databases">
        <authorList>
            <person name="Kallberg Y."/>
            <person name="Tangrot J."/>
            <person name="Rosling A."/>
        </authorList>
    </citation>
    <scope>NUCLEOTIDE SEQUENCE</scope>
    <source>
        <strain evidence="2">Wild A</strain>
    </source>
</reference>
<keyword evidence="3" id="KW-1185">Reference proteome</keyword>
<evidence type="ECO:0000256" key="1">
    <source>
        <dbReference type="SAM" id="MobiDB-lite"/>
    </source>
</evidence>